<feature type="region of interest" description="Disordered" evidence="1">
    <location>
        <begin position="13"/>
        <end position="81"/>
    </location>
</feature>
<dbReference type="EMBL" id="JAVFWL010000003">
    <property type="protein sequence ID" value="KAK6742040.1"/>
    <property type="molecule type" value="Genomic_DNA"/>
</dbReference>
<gene>
    <name evidence="2" type="primary">Necator_chrIII.g10496</name>
    <name evidence="2" type="ORF">RB195_009731</name>
</gene>
<protein>
    <submittedName>
        <fullName evidence="2">Uncharacterized protein</fullName>
    </submittedName>
</protein>
<feature type="region of interest" description="Disordered" evidence="1">
    <location>
        <begin position="118"/>
        <end position="238"/>
    </location>
</feature>
<organism evidence="2 3">
    <name type="scientific">Necator americanus</name>
    <name type="common">Human hookworm</name>
    <dbReference type="NCBI Taxonomy" id="51031"/>
    <lineage>
        <taxon>Eukaryota</taxon>
        <taxon>Metazoa</taxon>
        <taxon>Ecdysozoa</taxon>
        <taxon>Nematoda</taxon>
        <taxon>Chromadorea</taxon>
        <taxon>Rhabditida</taxon>
        <taxon>Rhabditina</taxon>
        <taxon>Rhabditomorpha</taxon>
        <taxon>Strongyloidea</taxon>
        <taxon>Ancylostomatidae</taxon>
        <taxon>Bunostominae</taxon>
        <taxon>Necator</taxon>
    </lineage>
</organism>
<feature type="compositionally biased region" description="Basic and acidic residues" evidence="1">
    <location>
        <begin position="118"/>
        <end position="129"/>
    </location>
</feature>
<evidence type="ECO:0000313" key="2">
    <source>
        <dbReference type="EMBL" id="KAK6742040.1"/>
    </source>
</evidence>
<feature type="compositionally biased region" description="Low complexity" evidence="1">
    <location>
        <begin position="42"/>
        <end position="58"/>
    </location>
</feature>
<feature type="compositionally biased region" description="Acidic residues" evidence="1">
    <location>
        <begin position="149"/>
        <end position="161"/>
    </location>
</feature>
<keyword evidence="3" id="KW-1185">Reference proteome</keyword>
<accession>A0ABR1CV77</accession>
<feature type="compositionally biased region" description="Basic and acidic residues" evidence="1">
    <location>
        <begin position="216"/>
        <end position="229"/>
    </location>
</feature>
<comment type="caution">
    <text evidence="2">The sequence shown here is derived from an EMBL/GenBank/DDBJ whole genome shotgun (WGS) entry which is preliminary data.</text>
</comment>
<reference evidence="2 3" key="1">
    <citation type="submission" date="2023-08" db="EMBL/GenBank/DDBJ databases">
        <title>A Necator americanus chromosomal reference genome.</title>
        <authorList>
            <person name="Ilik V."/>
            <person name="Petrzelkova K.J."/>
            <person name="Pardy F."/>
            <person name="Fuh T."/>
            <person name="Niatou-Singa F.S."/>
            <person name="Gouil Q."/>
            <person name="Baker L."/>
            <person name="Ritchie M.E."/>
            <person name="Jex A.R."/>
            <person name="Gazzola D."/>
            <person name="Li H."/>
            <person name="Toshio Fujiwara R."/>
            <person name="Zhan B."/>
            <person name="Aroian R.V."/>
            <person name="Pafco B."/>
            <person name="Schwarz E.M."/>
        </authorList>
    </citation>
    <scope>NUCLEOTIDE SEQUENCE [LARGE SCALE GENOMIC DNA]</scope>
    <source>
        <strain evidence="2 3">Aroian</strain>
        <tissue evidence="2">Whole animal</tissue>
    </source>
</reference>
<proteinExistence type="predicted"/>
<sequence length="238" mass="26556">MGLIESKVQIARFRARAEREEEEVAVEGPLSQEDEGECGDHGSSTSNSSEAGGEAASSSEDERPITPLSSETASSDYEPPVDIAAPAIAAAEETENRSVPICGELFFAFITVERVATKQKEDANKSGDDDRYDLDEEEMERRQRCAADVGDEGEGESDDESVTTQRNNDCCGDSGDDRHNNDHYTHDHDTHHRDTHYRDTHNHDTTVTTGVRRQTRNIEEGPRNGEQHLLRKRRRLTK</sequence>
<evidence type="ECO:0000313" key="3">
    <source>
        <dbReference type="Proteomes" id="UP001303046"/>
    </source>
</evidence>
<name>A0ABR1CV77_NECAM</name>
<dbReference type="Proteomes" id="UP001303046">
    <property type="component" value="Unassembled WGS sequence"/>
</dbReference>
<feature type="compositionally biased region" description="Basic and acidic residues" evidence="1">
    <location>
        <begin position="175"/>
        <end position="204"/>
    </location>
</feature>
<evidence type="ECO:0000256" key="1">
    <source>
        <dbReference type="SAM" id="MobiDB-lite"/>
    </source>
</evidence>